<organism evidence="1 2">
    <name type="scientific">Panagrolaimus sp. PS1159</name>
    <dbReference type="NCBI Taxonomy" id="55785"/>
    <lineage>
        <taxon>Eukaryota</taxon>
        <taxon>Metazoa</taxon>
        <taxon>Ecdysozoa</taxon>
        <taxon>Nematoda</taxon>
        <taxon>Chromadorea</taxon>
        <taxon>Rhabditida</taxon>
        <taxon>Tylenchina</taxon>
        <taxon>Panagrolaimomorpha</taxon>
        <taxon>Panagrolaimoidea</taxon>
        <taxon>Panagrolaimidae</taxon>
        <taxon>Panagrolaimus</taxon>
    </lineage>
</organism>
<dbReference type="Proteomes" id="UP000887580">
    <property type="component" value="Unplaced"/>
</dbReference>
<evidence type="ECO:0000313" key="1">
    <source>
        <dbReference type="Proteomes" id="UP000887580"/>
    </source>
</evidence>
<name>A0AC35FTJ4_9BILA</name>
<sequence length="274" mass="31276">MLCGDNSLHANEKIYTNCDSIKKLSNRVSFYKYYEIGNLIGQGNFSDVFLVYSQDNSRKYAVKEIDKNRMYGKLYFIENEIAILKRCEHKNICKLTDAFECTNSYFLVFELSEQASGRITYQIASALSYLHSRKVVHRDVKPENILLGSEYCVKLTDFGLACTVTGPLFRICGTPTYVAPEVLSKDGYGLEVDLWSLGILLHIMLVGFAPFRSSDRTQLFRLIIKASVSFDMPNWSRISPKAKQLVTHLITSDVENRLTAAEVINYSWIQSFCE</sequence>
<accession>A0AC35FTJ4</accession>
<evidence type="ECO:0000313" key="2">
    <source>
        <dbReference type="WBParaSite" id="PS1159_v2.g20555.t1"/>
    </source>
</evidence>
<reference evidence="2" key="1">
    <citation type="submission" date="2022-11" db="UniProtKB">
        <authorList>
            <consortium name="WormBaseParasite"/>
        </authorList>
    </citation>
    <scope>IDENTIFICATION</scope>
</reference>
<dbReference type="WBParaSite" id="PS1159_v2.g20555.t1">
    <property type="protein sequence ID" value="PS1159_v2.g20555.t1"/>
    <property type="gene ID" value="PS1159_v2.g20555"/>
</dbReference>
<protein>
    <submittedName>
        <fullName evidence="2">Protein kinase domain-containing protein</fullName>
    </submittedName>
</protein>
<proteinExistence type="predicted"/>